<dbReference type="RefSeq" id="WP_111606597.1">
    <property type="nucleotide sequence ID" value="NZ_BMLJ01000007.1"/>
</dbReference>
<dbReference type="GO" id="GO:0055085">
    <property type="term" value="P:transmembrane transport"/>
    <property type="evidence" value="ECO:0007669"/>
    <property type="project" value="InterPro"/>
</dbReference>
<proteinExistence type="inferred from homology"/>
<dbReference type="Gene3D" id="1.20.1530.20">
    <property type="match status" value="1"/>
</dbReference>
<feature type="transmembrane region" description="Helical" evidence="8">
    <location>
        <begin position="6"/>
        <end position="31"/>
    </location>
</feature>
<feature type="transmembrane region" description="Helical" evidence="8">
    <location>
        <begin position="133"/>
        <end position="155"/>
    </location>
</feature>
<dbReference type="PANTHER" id="PTHR36838:SF4">
    <property type="entry name" value="AUXIN EFFLUX CARRIER FAMILY PROTEIN"/>
    <property type="match status" value="1"/>
</dbReference>
<keyword evidence="3" id="KW-0813">Transport</keyword>
<dbReference type="InterPro" id="IPR038770">
    <property type="entry name" value="Na+/solute_symporter_sf"/>
</dbReference>
<comment type="similarity">
    <text evidence="2">Belongs to the auxin efflux carrier (TC 2.A.69) family.</text>
</comment>
<keyword evidence="5 8" id="KW-0812">Transmembrane</keyword>
<reference evidence="9 10" key="1">
    <citation type="submission" date="2020-09" db="EMBL/GenBank/DDBJ databases">
        <title>Complete genome sequence of an Arctic sea ice bacterium Marinomonas arctica BSI20414.</title>
        <authorList>
            <person name="Liao L."/>
            <person name="Chen B."/>
        </authorList>
    </citation>
    <scope>NUCLEOTIDE SEQUENCE [LARGE SCALE GENOMIC DNA]</scope>
    <source>
        <strain evidence="9 10">BSI20414</strain>
    </source>
</reference>
<feature type="transmembrane region" description="Helical" evidence="8">
    <location>
        <begin position="203"/>
        <end position="222"/>
    </location>
</feature>
<evidence type="ECO:0000256" key="4">
    <source>
        <dbReference type="ARBA" id="ARBA00022475"/>
    </source>
</evidence>
<sequence length="318" mass="33809">MALNNFLDVLVFSFSITMPIFLILALGVVLYRVRIINDNFIDIASKLVFNVTLPALLFISISKTDLTRNTDFSLVLYAMIAVTVTYIALELLLPIWFSNKAERAVLVQGAFRSNMGIIGLAYCVNAYGNDVFAVASVYLGGVTILFNILSVIGLSRALGANANLISILKGIAKNPLIIAISAAFITSFTGLSLPSTLYKAGDYFAQMTLPLALLCAGASLSFSSLKNGMLGAIVASVGKLIFIPFALTLGGYLLGYRGVELGVLFLMSSAPTASASYIMVRAMKGNSVLAANIIVITTIASLLTTSIGVTLLRTFNLI</sequence>
<evidence type="ECO:0000256" key="8">
    <source>
        <dbReference type="SAM" id="Phobius"/>
    </source>
</evidence>
<feature type="transmembrane region" description="Helical" evidence="8">
    <location>
        <begin position="261"/>
        <end position="280"/>
    </location>
</feature>
<dbReference type="Pfam" id="PF03547">
    <property type="entry name" value="Mem_trans"/>
    <property type="match status" value="1"/>
</dbReference>
<dbReference type="PANTHER" id="PTHR36838">
    <property type="entry name" value="AUXIN EFFLUX CARRIER FAMILY PROTEIN"/>
    <property type="match status" value="1"/>
</dbReference>
<dbReference type="Proteomes" id="UP000516370">
    <property type="component" value="Chromosome"/>
</dbReference>
<protein>
    <submittedName>
        <fullName evidence="9">AEC family transporter</fullName>
    </submittedName>
</protein>
<organism evidence="9 10">
    <name type="scientific">Marinomonas arctica</name>
    <dbReference type="NCBI Taxonomy" id="383750"/>
    <lineage>
        <taxon>Bacteria</taxon>
        <taxon>Pseudomonadati</taxon>
        <taxon>Pseudomonadota</taxon>
        <taxon>Gammaproteobacteria</taxon>
        <taxon>Oceanospirillales</taxon>
        <taxon>Oceanospirillaceae</taxon>
        <taxon>Marinomonas</taxon>
    </lineage>
</organism>
<name>A0A7H1JAD0_9GAMM</name>
<dbReference type="AlphaFoldDB" id="A0A7H1JAD0"/>
<feature type="transmembrane region" description="Helical" evidence="8">
    <location>
        <begin position="176"/>
        <end position="197"/>
    </location>
</feature>
<evidence type="ECO:0000256" key="7">
    <source>
        <dbReference type="ARBA" id="ARBA00023136"/>
    </source>
</evidence>
<feature type="transmembrane region" description="Helical" evidence="8">
    <location>
        <begin position="74"/>
        <end position="97"/>
    </location>
</feature>
<gene>
    <name evidence="9" type="ORF">IBG28_07485</name>
</gene>
<keyword evidence="7 8" id="KW-0472">Membrane</keyword>
<keyword evidence="4" id="KW-1003">Cell membrane</keyword>
<feature type="transmembrane region" description="Helical" evidence="8">
    <location>
        <begin position="229"/>
        <end position="255"/>
    </location>
</feature>
<comment type="subcellular location">
    <subcellularLocation>
        <location evidence="1">Cell membrane</location>
        <topology evidence="1">Multi-pass membrane protein</topology>
    </subcellularLocation>
</comment>
<keyword evidence="10" id="KW-1185">Reference proteome</keyword>
<dbReference type="GO" id="GO:0005886">
    <property type="term" value="C:plasma membrane"/>
    <property type="evidence" value="ECO:0007669"/>
    <property type="project" value="UniProtKB-SubCell"/>
</dbReference>
<evidence type="ECO:0000313" key="10">
    <source>
        <dbReference type="Proteomes" id="UP000516370"/>
    </source>
</evidence>
<keyword evidence="6 8" id="KW-1133">Transmembrane helix</keyword>
<feature type="transmembrane region" description="Helical" evidence="8">
    <location>
        <begin position="109"/>
        <end position="127"/>
    </location>
</feature>
<dbReference type="InterPro" id="IPR004776">
    <property type="entry name" value="Mem_transp_PIN-like"/>
</dbReference>
<evidence type="ECO:0000256" key="3">
    <source>
        <dbReference type="ARBA" id="ARBA00022448"/>
    </source>
</evidence>
<evidence type="ECO:0000313" key="9">
    <source>
        <dbReference type="EMBL" id="QNT07446.1"/>
    </source>
</evidence>
<evidence type="ECO:0000256" key="2">
    <source>
        <dbReference type="ARBA" id="ARBA00010145"/>
    </source>
</evidence>
<feature type="transmembrane region" description="Helical" evidence="8">
    <location>
        <begin position="43"/>
        <end position="62"/>
    </location>
</feature>
<dbReference type="EMBL" id="CP061081">
    <property type="protein sequence ID" value="QNT07446.1"/>
    <property type="molecule type" value="Genomic_DNA"/>
</dbReference>
<accession>A0A7H1JAD0</accession>
<dbReference type="OrthoDB" id="9786439at2"/>
<evidence type="ECO:0000256" key="6">
    <source>
        <dbReference type="ARBA" id="ARBA00022989"/>
    </source>
</evidence>
<feature type="transmembrane region" description="Helical" evidence="8">
    <location>
        <begin position="287"/>
        <end position="312"/>
    </location>
</feature>
<dbReference type="KEGG" id="mard:IBG28_07485"/>
<evidence type="ECO:0000256" key="1">
    <source>
        <dbReference type="ARBA" id="ARBA00004651"/>
    </source>
</evidence>
<evidence type="ECO:0000256" key="5">
    <source>
        <dbReference type="ARBA" id="ARBA00022692"/>
    </source>
</evidence>